<organism evidence="2 3">
    <name type="scientific">Gossypium barbadense</name>
    <name type="common">Sea Island cotton</name>
    <name type="synonym">Hibiscus barbadensis</name>
    <dbReference type="NCBI Taxonomy" id="3634"/>
    <lineage>
        <taxon>Eukaryota</taxon>
        <taxon>Viridiplantae</taxon>
        <taxon>Streptophyta</taxon>
        <taxon>Embryophyta</taxon>
        <taxon>Tracheophyta</taxon>
        <taxon>Spermatophyta</taxon>
        <taxon>Magnoliopsida</taxon>
        <taxon>eudicotyledons</taxon>
        <taxon>Gunneridae</taxon>
        <taxon>Pentapetalae</taxon>
        <taxon>rosids</taxon>
        <taxon>malvids</taxon>
        <taxon>Malvales</taxon>
        <taxon>Malvaceae</taxon>
        <taxon>Malvoideae</taxon>
        <taxon>Gossypium</taxon>
    </lineage>
</organism>
<dbReference type="Proteomes" id="UP000239757">
    <property type="component" value="Unassembled WGS sequence"/>
</dbReference>
<evidence type="ECO:0000256" key="1">
    <source>
        <dbReference type="SAM" id="MobiDB-lite"/>
    </source>
</evidence>
<name>A0A2P5XXK7_GOSBA</name>
<proteinExistence type="predicted"/>
<accession>A0A2P5XXK7</accession>
<evidence type="ECO:0000313" key="2">
    <source>
        <dbReference type="EMBL" id="PPS08080.1"/>
    </source>
</evidence>
<dbReference type="AlphaFoldDB" id="A0A2P5XXK7"/>
<feature type="region of interest" description="Disordered" evidence="1">
    <location>
        <begin position="1"/>
        <end position="23"/>
    </location>
</feature>
<protein>
    <submittedName>
        <fullName evidence="2">Uncharacterized protein</fullName>
    </submittedName>
</protein>
<evidence type="ECO:0000313" key="3">
    <source>
        <dbReference type="Proteomes" id="UP000239757"/>
    </source>
</evidence>
<sequence>MAIQEKPKVHEESKLRHDEHRNETKQFKIEDKVLLAEKDPRIATFEHNTNEVTPLTVLNIFPHGTVKVTHTEFRTFKSYRPATFAATLADLSDQFTHFEQHYEKSHSRLDLGSRSWMDRFD</sequence>
<reference evidence="2 3" key="1">
    <citation type="submission" date="2015-01" db="EMBL/GenBank/DDBJ databases">
        <title>Genome of allotetraploid Gossypium barbadense reveals genomic plasticity and fiber elongation in cotton evolution.</title>
        <authorList>
            <person name="Chen X."/>
            <person name="Liu X."/>
            <person name="Zhao B."/>
            <person name="Zheng H."/>
            <person name="Hu Y."/>
            <person name="Lu G."/>
            <person name="Yang C."/>
            <person name="Chen J."/>
            <person name="Shan C."/>
            <person name="Zhang L."/>
            <person name="Zhou Y."/>
            <person name="Wang L."/>
            <person name="Guo W."/>
            <person name="Bai Y."/>
            <person name="Ruan J."/>
            <person name="Shangguan X."/>
            <person name="Mao Y."/>
            <person name="Jiang J."/>
            <person name="Zhu Y."/>
            <person name="Lei J."/>
            <person name="Kang H."/>
            <person name="Chen S."/>
            <person name="He X."/>
            <person name="Wang R."/>
            <person name="Wang Y."/>
            <person name="Chen J."/>
            <person name="Wang L."/>
            <person name="Yu S."/>
            <person name="Wang B."/>
            <person name="Wei J."/>
            <person name="Song S."/>
            <person name="Lu X."/>
            <person name="Gao Z."/>
            <person name="Gu W."/>
            <person name="Deng X."/>
            <person name="Ma D."/>
            <person name="Wang S."/>
            <person name="Liang W."/>
            <person name="Fang L."/>
            <person name="Cai C."/>
            <person name="Zhu X."/>
            <person name="Zhou B."/>
            <person name="Zhang Y."/>
            <person name="Chen Z."/>
            <person name="Xu S."/>
            <person name="Zhu R."/>
            <person name="Wang S."/>
            <person name="Zhang T."/>
            <person name="Zhao G."/>
        </authorList>
    </citation>
    <scope>NUCLEOTIDE SEQUENCE [LARGE SCALE GENOMIC DNA]</scope>
    <source>
        <strain evidence="3">cv. Xinhai21</strain>
        <tissue evidence="2">Leaf</tissue>
    </source>
</reference>
<dbReference type="EMBL" id="KZ664067">
    <property type="protein sequence ID" value="PPS08080.1"/>
    <property type="molecule type" value="Genomic_DNA"/>
</dbReference>
<gene>
    <name evidence="2" type="ORF">GOBAR_AA12571</name>
</gene>